<dbReference type="EMBL" id="BMKA01000003">
    <property type="protein sequence ID" value="GGA21639.1"/>
    <property type="molecule type" value="Genomic_DNA"/>
</dbReference>
<comment type="caution">
    <text evidence="2">The sequence shown here is derived from an EMBL/GenBank/DDBJ whole genome shotgun (WGS) entry which is preliminary data.</text>
</comment>
<reference evidence="2" key="1">
    <citation type="journal article" date="2014" name="Int. J. Syst. Evol. Microbiol.">
        <title>Complete genome sequence of Corynebacterium casei LMG S-19264T (=DSM 44701T), isolated from a smear-ripened cheese.</title>
        <authorList>
            <consortium name="US DOE Joint Genome Institute (JGI-PGF)"/>
            <person name="Walter F."/>
            <person name="Albersmeier A."/>
            <person name="Kalinowski J."/>
            <person name="Ruckert C."/>
        </authorList>
    </citation>
    <scope>NUCLEOTIDE SEQUENCE</scope>
    <source>
        <strain evidence="2">CGMCC 1.15880</strain>
    </source>
</reference>
<evidence type="ECO:0000256" key="1">
    <source>
        <dbReference type="SAM" id="Phobius"/>
    </source>
</evidence>
<proteinExistence type="predicted"/>
<accession>A0A916VQS6</accession>
<gene>
    <name evidence="2" type="ORF">GCM10011498_22940</name>
</gene>
<keyword evidence="3" id="KW-1185">Reference proteome</keyword>
<keyword evidence="1" id="KW-1133">Transmembrane helix</keyword>
<dbReference type="RefSeq" id="WP_188675195.1">
    <property type="nucleotide sequence ID" value="NZ_BMKA01000003.1"/>
</dbReference>
<evidence type="ECO:0008006" key="4">
    <source>
        <dbReference type="Google" id="ProtNLM"/>
    </source>
</evidence>
<feature type="transmembrane region" description="Helical" evidence="1">
    <location>
        <begin position="27"/>
        <end position="45"/>
    </location>
</feature>
<keyword evidence="1" id="KW-0812">Transmembrane</keyword>
<sequence>MSDSDSFIEEVTEEVRRDQLYKYVRKYGWIAVLLVVGAVGVTGYLEWQKASLASDAQARGDQFAAALDAPEPSARADALAALTPEAGPAAVIVDLRRAAELAEAGDIDGAVAAYDAVASSDAGPIYTELARLKSVILQGTAMDAAARQAVLDDLAAPGAIYRPLALEQQAISALAADDKDAAIALYTELVQDSEATDALRNRASQVLVALGAEIPATSQLLSE</sequence>
<dbReference type="Proteomes" id="UP000628017">
    <property type="component" value="Unassembled WGS sequence"/>
</dbReference>
<reference evidence="2" key="2">
    <citation type="submission" date="2020-09" db="EMBL/GenBank/DDBJ databases">
        <authorList>
            <person name="Sun Q."/>
            <person name="Zhou Y."/>
        </authorList>
    </citation>
    <scope>NUCLEOTIDE SEQUENCE</scope>
    <source>
        <strain evidence="2">CGMCC 1.15880</strain>
    </source>
</reference>
<keyword evidence="1" id="KW-0472">Membrane</keyword>
<evidence type="ECO:0000313" key="3">
    <source>
        <dbReference type="Proteomes" id="UP000628017"/>
    </source>
</evidence>
<protein>
    <recommendedName>
        <fullName evidence="4">Tetratricopeptide repeat-like domain-containing protein</fullName>
    </recommendedName>
</protein>
<organism evidence="2 3">
    <name type="scientific">Neptunicoccus cionae</name>
    <dbReference type="NCBI Taxonomy" id="2035344"/>
    <lineage>
        <taxon>Bacteria</taxon>
        <taxon>Pseudomonadati</taxon>
        <taxon>Pseudomonadota</taxon>
        <taxon>Alphaproteobacteria</taxon>
        <taxon>Rhodobacterales</taxon>
        <taxon>Paracoccaceae</taxon>
        <taxon>Neptunicoccus</taxon>
    </lineage>
</organism>
<name>A0A916VQS6_9RHOB</name>
<evidence type="ECO:0000313" key="2">
    <source>
        <dbReference type="EMBL" id="GGA21639.1"/>
    </source>
</evidence>
<dbReference type="AlphaFoldDB" id="A0A916VQS6"/>